<feature type="domain" description="Ig-like" evidence="3">
    <location>
        <begin position="231"/>
        <end position="327"/>
    </location>
</feature>
<evidence type="ECO:0000313" key="4">
    <source>
        <dbReference type="EMBL" id="CAL4073514.1"/>
    </source>
</evidence>
<protein>
    <recommendedName>
        <fullName evidence="3">Ig-like domain-containing protein</fullName>
    </recommendedName>
</protein>
<dbReference type="PANTHER" id="PTHR23279:SF45">
    <property type="entry name" value="DEFECTIVE PROBOSCIS EXTENSION RESPONSE 12, ISOFORM C"/>
    <property type="match status" value="1"/>
</dbReference>
<dbReference type="Gene3D" id="2.60.40.10">
    <property type="entry name" value="Immunoglobulins"/>
    <property type="match status" value="2"/>
</dbReference>
<organism evidence="4 5">
    <name type="scientific">Meganyctiphanes norvegica</name>
    <name type="common">Northern krill</name>
    <name type="synonym">Thysanopoda norvegica</name>
    <dbReference type="NCBI Taxonomy" id="48144"/>
    <lineage>
        <taxon>Eukaryota</taxon>
        <taxon>Metazoa</taxon>
        <taxon>Ecdysozoa</taxon>
        <taxon>Arthropoda</taxon>
        <taxon>Crustacea</taxon>
        <taxon>Multicrustacea</taxon>
        <taxon>Malacostraca</taxon>
        <taxon>Eumalacostraca</taxon>
        <taxon>Eucarida</taxon>
        <taxon>Euphausiacea</taxon>
        <taxon>Euphausiidae</taxon>
        <taxon>Meganyctiphanes</taxon>
    </lineage>
</organism>
<accession>A0AAV2QAR5</accession>
<evidence type="ECO:0000313" key="5">
    <source>
        <dbReference type="Proteomes" id="UP001497623"/>
    </source>
</evidence>
<feature type="region of interest" description="Disordered" evidence="1">
    <location>
        <begin position="1"/>
        <end position="27"/>
    </location>
</feature>
<keyword evidence="2" id="KW-0472">Membrane</keyword>
<reference evidence="4 5" key="1">
    <citation type="submission" date="2024-05" db="EMBL/GenBank/DDBJ databases">
        <authorList>
            <person name="Wallberg A."/>
        </authorList>
    </citation>
    <scope>NUCLEOTIDE SEQUENCE [LARGE SCALE GENOMIC DNA]</scope>
</reference>
<keyword evidence="2" id="KW-1133">Transmembrane helix</keyword>
<dbReference type="InterPro" id="IPR036179">
    <property type="entry name" value="Ig-like_dom_sf"/>
</dbReference>
<gene>
    <name evidence="4" type="ORF">MNOR_LOCUS9150</name>
</gene>
<evidence type="ECO:0000259" key="3">
    <source>
        <dbReference type="PROSITE" id="PS50835"/>
    </source>
</evidence>
<dbReference type="InterPro" id="IPR003599">
    <property type="entry name" value="Ig_sub"/>
</dbReference>
<keyword evidence="5" id="KW-1185">Reference proteome</keyword>
<feature type="compositionally biased region" description="Basic and acidic residues" evidence="1">
    <location>
        <begin position="7"/>
        <end position="16"/>
    </location>
</feature>
<dbReference type="Pfam" id="PF13927">
    <property type="entry name" value="Ig_3"/>
    <property type="match status" value="1"/>
</dbReference>
<dbReference type="SUPFAM" id="SSF48726">
    <property type="entry name" value="Immunoglobulin"/>
    <property type="match status" value="2"/>
</dbReference>
<evidence type="ECO:0000256" key="2">
    <source>
        <dbReference type="SAM" id="Phobius"/>
    </source>
</evidence>
<dbReference type="AlphaFoldDB" id="A0AAV2QAR5"/>
<name>A0AAV2QAR5_MEGNR</name>
<sequence>MTIDTTSHTRDQHHQADGGAGAPATFPRHGCPEHHSCLPGCRLHDALEDEHHQGTTRRRRTSGEVEVHHTISKRGTAWMSPMLLLVIMPAFLLHTALALPGSGSSISTSDPVLSIRHLLPPVNLENNTVENVTVQLGAAAFLPCRFRHLADHQVSDDQVSWFRRRDWHILTTGVFTYTNDERFSVLHPEDSQDWTLQIKYTTRRDNGTYECQLSTGTGVISQFVNLNVVVPQAYILGNTDYHMQPGSTIKLVCVIEKSPTPPQYVFWYHNDNMINYDTQRGGINVTTQIGTNTKSHLTITWATYEDSGNYTCSASNTMPASANVYVSMGDKIAAISRKGGSGAASLHINITTAVECLMFLILRRLASSR</sequence>
<dbReference type="InterPro" id="IPR013106">
    <property type="entry name" value="Ig_V-set"/>
</dbReference>
<dbReference type="PROSITE" id="PS50835">
    <property type="entry name" value="IG_LIKE"/>
    <property type="match status" value="2"/>
</dbReference>
<feature type="transmembrane region" description="Helical" evidence="2">
    <location>
        <begin position="82"/>
        <end position="101"/>
    </location>
</feature>
<dbReference type="CDD" id="cd00096">
    <property type="entry name" value="Ig"/>
    <property type="match status" value="1"/>
</dbReference>
<dbReference type="GO" id="GO:0032589">
    <property type="term" value="C:neuron projection membrane"/>
    <property type="evidence" value="ECO:0007669"/>
    <property type="project" value="TreeGrafter"/>
</dbReference>
<feature type="domain" description="Ig-like" evidence="3">
    <location>
        <begin position="120"/>
        <end position="227"/>
    </location>
</feature>
<dbReference type="InterPro" id="IPR003598">
    <property type="entry name" value="Ig_sub2"/>
</dbReference>
<proteinExistence type="predicted"/>
<dbReference type="FunFam" id="2.60.40.10:FF:000533">
    <property type="entry name" value="Uncharacterized protein, isoform A"/>
    <property type="match status" value="1"/>
</dbReference>
<dbReference type="Pfam" id="PF07686">
    <property type="entry name" value="V-set"/>
    <property type="match status" value="1"/>
</dbReference>
<keyword evidence="2" id="KW-0812">Transmembrane</keyword>
<dbReference type="InterPro" id="IPR037448">
    <property type="entry name" value="Zig-8"/>
</dbReference>
<dbReference type="EMBL" id="CAXKWB010004360">
    <property type="protein sequence ID" value="CAL4073514.1"/>
    <property type="molecule type" value="Genomic_DNA"/>
</dbReference>
<dbReference type="GO" id="GO:0050808">
    <property type="term" value="P:synapse organization"/>
    <property type="evidence" value="ECO:0007669"/>
    <property type="project" value="TreeGrafter"/>
</dbReference>
<dbReference type="Proteomes" id="UP001497623">
    <property type="component" value="Unassembled WGS sequence"/>
</dbReference>
<dbReference type="InterPro" id="IPR007110">
    <property type="entry name" value="Ig-like_dom"/>
</dbReference>
<dbReference type="SMART" id="SM00409">
    <property type="entry name" value="IG"/>
    <property type="match status" value="2"/>
</dbReference>
<dbReference type="FunFam" id="2.60.40.10:FF:001061">
    <property type="entry name" value="Uncharacterized protein, isoform C"/>
    <property type="match status" value="1"/>
</dbReference>
<evidence type="ECO:0000256" key="1">
    <source>
        <dbReference type="SAM" id="MobiDB-lite"/>
    </source>
</evidence>
<dbReference type="PANTHER" id="PTHR23279">
    <property type="entry name" value="DEFECTIVE PROBOSCIS EXTENSION RESPONSE DPR -RELATED"/>
    <property type="match status" value="1"/>
</dbReference>
<dbReference type="SMART" id="SM00408">
    <property type="entry name" value="IGc2"/>
    <property type="match status" value="2"/>
</dbReference>
<comment type="caution">
    <text evidence="4">The sequence shown here is derived from an EMBL/GenBank/DDBJ whole genome shotgun (WGS) entry which is preliminary data.</text>
</comment>
<dbReference type="InterPro" id="IPR013783">
    <property type="entry name" value="Ig-like_fold"/>
</dbReference>